<dbReference type="InterPro" id="IPR010326">
    <property type="entry name" value="EXOC3/Sec6"/>
</dbReference>
<dbReference type="PANTHER" id="PTHR21292">
    <property type="entry name" value="EXOCYST COMPLEX COMPONENT SEC6-RELATED"/>
    <property type="match status" value="1"/>
</dbReference>
<dbReference type="GO" id="GO:0051601">
    <property type="term" value="P:exocyst localization"/>
    <property type="evidence" value="ECO:0007669"/>
    <property type="project" value="TreeGrafter"/>
</dbReference>
<dbReference type="EMBL" id="JAUPFM010000016">
    <property type="protein sequence ID" value="KAK2826753.1"/>
    <property type="molecule type" value="Genomic_DNA"/>
</dbReference>
<evidence type="ECO:0000313" key="2">
    <source>
        <dbReference type="EMBL" id="KAK2826753.1"/>
    </source>
</evidence>
<proteinExistence type="predicted"/>
<accession>A0AA88LYM0</accession>
<dbReference type="PANTHER" id="PTHR21292:SF7">
    <property type="entry name" value="EXOCYST COMPLEX COMPONENT 3-LIKE 2"/>
    <property type="match status" value="1"/>
</dbReference>
<dbReference type="GO" id="GO:0000145">
    <property type="term" value="C:exocyst"/>
    <property type="evidence" value="ECO:0007669"/>
    <property type="project" value="InterPro"/>
</dbReference>
<feature type="compositionally biased region" description="Basic and acidic residues" evidence="1">
    <location>
        <begin position="26"/>
        <end position="35"/>
    </location>
</feature>
<dbReference type="Proteomes" id="UP001187415">
    <property type="component" value="Unassembled WGS sequence"/>
</dbReference>
<reference evidence="2" key="1">
    <citation type="submission" date="2023-07" db="EMBL/GenBank/DDBJ databases">
        <title>Chromosome-level Genome Assembly of Striped Snakehead (Channa striata).</title>
        <authorList>
            <person name="Liu H."/>
        </authorList>
    </citation>
    <scope>NUCLEOTIDE SEQUENCE</scope>
    <source>
        <strain evidence="2">Gz</strain>
        <tissue evidence="2">Muscle</tissue>
    </source>
</reference>
<name>A0AA88LYM0_CHASR</name>
<protein>
    <submittedName>
        <fullName evidence="2">Uncharacterized protein</fullName>
    </submittedName>
</protein>
<comment type="caution">
    <text evidence="2">The sequence shown here is derived from an EMBL/GenBank/DDBJ whole genome shotgun (WGS) entry which is preliminary data.</text>
</comment>
<feature type="compositionally biased region" description="Basic residues" evidence="1">
    <location>
        <begin position="51"/>
        <end position="60"/>
    </location>
</feature>
<keyword evidence="3" id="KW-1185">Reference proteome</keyword>
<feature type="region of interest" description="Disordered" evidence="1">
    <location>
        <begin position="1"/>
        <end position="169"/>
    </location>
</feature>
<feature type="compositionally biased region" description="Pro residues" evidence="1">
    <location>
        <begin position="71"/>
        <end position="81"/>
    </location>
</feature>
<evidence type="ECO:0000313" key="3">
    <source>
        <dbReference type="Proteomes" id="UP001187415"/>
    </source>
</evidence>
<sequence>MSAMTDKSAENPDVDRVSLNGNRITPTKDDTKETPPKANFIRAKGKLLLSFRKKTLRPRRKEAPASNDPGSPNPPVPPSPGLSPGYTSPVCSPPKNSGSSFQEKDGDETDNGPQSNKAVERSKSNLTITRFASIRKRKNKSMRITRPSVNGESSSEEKNEDEEEVKQEMEETYTLPETPHTPLSVMQINKLIETMLFEEAHVNLLAMRQEFRREQEQSSEDSSMELTKKEKDLSLLYTELRNKIMDVVSCKEVPASVVRIIQEEEKRAQEPGGIGGSWMEAWREAVVKGVQAKVDSVPLQSQEQNSSWMAVHLGQLGQAIVEDLGNVKREVRWSYPPSFKVFSTYVNSYHRVVGQHMKQVEQHVTDLRDLYQLLDWIINTYKSERIMGHESLQPDMKAGA</sequence>
<feature type="compositionally biased region" description="Basic and acidic residues" evidence="1">
    <location>
        <begin position="7"/>
        <end position="16"/>
    </location>
</feature>
<dbReference type="GO" id="GO:0000149">
    <property type="term" value="F:SNARE binding"/>
    <property type="evidence" value="ECO:0007669"/>
    <property type="project" value="TreeGrafter"/>
</dbReference>
<evidence type="ECO:0000256" key="1">
    <source>
        <dbReference type="SAM" id="MobiDB-lite"/>
    </source>
</evidence>
<dbReference type="GO" id="GO:0006887">
    <property type="term" value="P:exocytosis"/>
    <property type="evidence" value="ECO:0007669"/>
    <property type="project" value="InterPro"/>
</dbReference>
<feature type="compositionally biased region" description="Basic residues" evidence="1">
    <location>
        <begin position="133"/>
        <end position="143"/>
    </location>
</feature>
<dbReference type="AlphaFoldDB" id="A0AA88LYM0"/>
<organism evidence="2 3">
    <name type="scientific">Channa striata</name>
    <name type="common">Snakehead murrel</name>
    <name type="synonym">Ophicephalus striatus</name>
    <dbReference type="NCBI Taxonomy" id="64152"/>
    <lineage>
        <taxon>Eukaryota</taxon>
        <taxon>Metazoa</taxon>
        <taxon>Chordata</taxon>
        <taxon>Craniata</taxon>
        <taxon>Vertebrata</taxon>
        <taxon>Euteleostomi</taxon>
        <taxon>Actinopterygii</taxon>
        <taxon>Neopterygii</taxon>
        <taxon>Teleostei</taxon>
        <taxon>Neoteleostei</taxon>
        <taxon>Acanthomorphata</taxon>
        <taxon>Anabantaria</taxon>
        <taxon>Anabantiformes</taxon>
        <taxon>Channoidei</taxon>
        <taxon>Channidae</taxon>
        <taxon>Channa</taxon>
    </lineage>
</organism>
<dbReference type="Pfam" id="PF06046">
    <property type="entry name" value="Sec6"/>
    <property type="match status" value="1"/>
</dbReference>
<gene>
    <name evidence="2" type="ORF">Q5P01_020967</name>
</gene>